<organism evidence="2 3">
    <name type="scientific">Tulasnella calospora MUT 4182</name>
    <dbReference type="NCBI Taxonomy" id="1051891"/>
    <lineage>
        <taxon>Eukaryota</taxon>
        <taxon>Fungi</taxon>
        <taxon>Dikarya</taxon>
        <taxon>Basidiomycota</taxon>
        <taxon>Agaricomycotina</taxon>
        <taxon>Agaricomycetes</taxon>
        <taxon>Cantharellales</taxon>
        <taxon>Tulasnellaceae</taxon>
        <taxon>Tulasnella</taxon>
    </lineage>
</organism>
<evidence type="ECO:0000256" key="1">
    <source>
        <dbReference type="SAM" id="MobiDB-lite"/>
    </source>
</evidence>
<feature type="compositionally biased region" description="Basic and acidic residues" evidence="1">
    <location>
        <begin position="12"/>
        <end position="32"/>
    </location>
</feature>
<dbReference type="AlphaFoldDB" id="A0A0C3QWT6"/>
<feature type="region of interest" description="Disordered" evidence="1">
    <location>
        <begin position="1"/>
        <end position="197"/>
    </location>
</feature>
<feature type="region of interest" description="Disordered" evidence="1">
    <location>
        <begin position="209"/>
        <end position="312"/>
    </location>
</feature>
<gene>
    <name evidence="2" type="ORF">M407DRAFT_17664</name>
</gene>
<accession>A0A0C3QWT6</accession>
<keyword evidence="3" id="KW-1185">Reference proteome</keyword>
<protein>
    <submittedName>
        <fullName evidence="2">Uncharacterized protein</fullName>
    </submittedName>
</protein>
<evidence type="ECO:0000313" key="2">
    <source>
        <dbReference type="EMBL" id="KIO33394.1"/>
    </source>
</evidence>
<sequence length="326" mass="35802">MAPTAKGGKNRLHIENTSEAEHEEGQSGHQEDDTGSQDEEFGREAKGAWGQEPETDEGRVLRRKRQRLGRGKEMDEYQARPTDVQSKAKPATTNAKRKETSIRERKNAIQFQDNPPPAKRPKHLGPSAKPPKHLGPSAKPPKHPGSSAKPLAKPKTGTTAWPASKKAGPTSQGPHRVPIATVPCPAQEQSSLPPEDDHNLEYQVVEGWEPVPSVGGVDQMPLEDEHERVGRVQEGVGGDSAGEMTDAEREEMDLDPDAGVEETEVEDLEEVEDTEQEEEVGTEEEAERSGSRQSRRKKGSVKAAMTRSASAHPWYKISLMKTCQRS</sequence>
<feature type="compositionally biased region" description="Basic and acidic residues" evidence="1">
    <location>
        <begin position="96"/>
        <end position="107"/>
    </location>
</feature>
<evidence type="ECO:0000313" key="3">
    <source>
        <dbReference type="Proteomes" id="UP000054248"/>
    </source>
</evidence>
<dbReference type="Proteomes" id="UP000054248">
    <property type="component" value="Unassembled WGS sequence"/>
</dbReference>
<proteinExistence type="predicted"/>
<reference evidence="2 3" key="1">
    <citation type="submission" date="2014-04" db="EMBL/GenBank/DDBJ databases">
        <authorList>
            <consortium name="DOE Joint Genome Institute"/>
            <person name="Kuo A."/>
            <person name="Girlanda M."/>
            <person name="Perotto S."/>
            <person name="Kohler A."/>
            <person name="Nagy L.G."/>
            <person name="Floudas D."/>
            <person name="Copeland A."/>
            <person name="Barry K.W."/>
            <person name="Cichocki N."/>
            <person name="Veneault-Fourrey C."/>
            <person name="LaButti K."/>
            <person name="Lindquist E.A."/>
            <person name="Lipzen A."/>
            <person name="Lundell T."/>
            <person name="Morin E."/>
            <person name="Murat C."/>
            <person name="Sun H."/>
            <person name="Tunlid A."/>
            <person name="Henrissat B."/>
            <person name="Grigoriev I.V."/>
            <person name="Hibbett D.S."/>
            <person name="Martin F."/>
            <person name="Nordberg H.P."/>
            <person name="Cantor M.N."/>
            <person name="Hua S.X."/>
        </authorList>
    </citation>
    <scope>NUCLEOTIDE SEQUENCE [LARGE SCALE GENOMIC DNA]</scope>
    <source>
        <strain evidence="2 3">MUT 4182</strain>
    </source>
</reference>
<name>A0A0C3QWT6_9AGAM</name>
<reference evidence="3" key="2">
    <citation type="submission" date="2015-01" db="EMBL/GenBank/DDBJ databases">
        <title>Evolutionary Origins and Diversification of the Mycorrhizal Mutualists.</title>
        <authorList>
            <consortium name="DOE Joint Genome Institute"/>
            <consortium name="Mycorrhizal Genomics Consortium"/>
            <person name="Kohler A."/>
            <person name="Kuo A."/>
            <person name="Nagy L.G."/>
            <person name="Floudas D."/>
            <person name="Copeland A."/>
            <person name="Barry K.W."/>
            <person name="Cichocki N."/>
            <person name="Veneault-Fourrey C."/>
            <person name="LaButti K."/>
            <person name="Lindquist E.A."/>
            <person name="Lipzen A."/>
            <person name="Lundell T."/>
            <person name="Morin E."/>
            <person name="Murat C."/>
            <person name="Riley R."/>
            <person name="Ohm R."/>
            <person name="Sun H."/>
            <person name="Tunlid A."/>
            <person name="Henrissat B."/>
            <person name="Grigoriev I.V."/>
            <person name="Hibbett D.S."/>
            <person name="Martin F."/>
        </authorList>
    </citation>
    <scope>NUCLEOTIDE SEQUENCE [LARGE SCALE GENOMIC DNA]</scope>
    <source>
        <strain evidence="3">MUT 4182</strain>
    </source>
</reference>
<dbReference type="HOGENOM" id="CLU_853083_0_0_1"/>
<dbReference type="EMBL" id="KN822948">
    <property type="protein sequence ID" value="KIO33394.1"/>
    <property type="molecule type" value="Genomic_DNA"/>
</dbReference>
<feature type="compositionally biased region" description="Acidic residues" evidence="1">
    <location>
        <begin position="248"/>
        <end position="286"/>
    </location>
</feature>